<gene>
    <name evidence="1" type="ORF">H257_11484</name>
</gene>
<dbReference type="InterPro" id="IPR029327">
    <property type="entry name" value="HAUS4"/>
</dbReference>
<dbReference type="GeneID" id="20813480"/>
<reference evidence="1" key="1">
    <citation type="submission" date="2013-12" db="EMBL/GenBank/DDBJ databases">
        <title>The Genome Sequence of Aphanomyces astaci APO3.</title>
        <authorList>
            <consortium name="The Broad Institute Genomics Platform"/>
            <person name="Russ C."/>
            <person name="Tyler B."/>
            <person name="van West P."/>
            <person name="Dieguez-Uribeondo J."/>
            <person name="Young S.K."/>
            <person name="Zeng Q."/>
            <person name="Gargeya S."/>
            <person name="Fitzgerald M."/>
            <person name="Abouelleil A."/>
            <person name="Alvarado L."/>
            <person name="Chapman S.B."/>
            <person name="Gainer-Dewar J."/>
            <person name="Goldberg J."/>
            <person name="Griggs A."/>
            <person name="Gujja S."/>
            <person name="Hansen M."/>
            <person name="Howarth C."/>
            <person name="Imamovic A."/>
            <person name="Ireland A."/>
            <person name="Larimer J."/>
            <person name="McCowan C."/>
            <person name="Murphy C."/>
            <person name="Pearson M."/>
            <person name="Poon T.W."/>
            <person name="Priest M."/>
            <person name="Roberts A."/>
            <person name="Saif S."/>
            <person name="Shea T."/>
            <person name="Sykes S."/>
            <person name="Wortman J."/>
            <person name="Nusbaum C."/>
            <person name="Birren B."/>
        </authorList>
    </citation>
    <scope>NUCLEOTIDE SEQUENCE [LARGE SCALE GENOMIC DNA]</scope>
    <source>
        <strain evidence="1">APO3</strain>
    </source>
</reference>
<dbReference type="AlphaFoldDB" id="W4G436"/>
<name>W4G436_APHAT</name>
<dbReference type="PANTHER" id="PTHR16219">
    <property type="entry name" value="AUGMIN SUBUNIT 4 FAMILY MEMBER"/>
    <property type="match status" value="1"/>
</dbReference>
<dbReference type="STRING" id="112090.W4G436"/>
<organism evidence="1">
    <name type="scientific">Aphanomyces astaci</name>
    <name type="common">Crayfish plague agent</name>
    <dbReference type="NCBI Taxonomy" id="112090"/>
    <lineage>
        <taxon>Eukaryota</taxon>
        <taxon>Sar</taxon>
        <taxon>Stramenopiles</taxon>
        <taxon>Oomycota</taxon>
        <taxon>Saprolegniomycetes</taxon>
        <taxon>Saprolegniales</taxon>
        <taxon>Verrucalvaceae</taxon>
        <taxon>Aphanomyces</taxon>
    </lineage>
</organism>
<dbReference type="EMBL" id="KI913147">
    <property type="protein sequence ID" value="ETV73799.1"/>
    <property type="molecule type" value="Genomic_DNA"/>
</dbReference>
<dbReference type="VEuPathDB" id="FungiDB:H257_11484"/>
<sequence length="315" mass="36182">MEECRACAHNDIEADMRAKLLLHELKLTVSTEAEDRKSINFKAMARSLVAVVRTQHHVDTTAPSDVPFGLTSETVRDTWGLNDTEQMSMMKEAMRVRPPHCPIQSLDYDQVLLPPEVEAGLRAKCELLCDTFYPLNSHTPLPASQLHRLPQELAAFQADVTAMEAKRDVLEAAVEGGLEEHIRLLTDMTKHIVSMIKYYRLDDVTIYSRLKMEFVQSCVAAMQKQIELLTTQLLLQTYPPHKLRSLAQLRLHLDQRYRMASQRNWEMRKELDKYRTSTSKDLRLLHERIATAQAKLNLGARHNIPLHPSQHEVDN</sequence>
<proteinExistence type="predicted"/>
<dbReference type="GO" id="GO:0051011">
    <property type="term" value="F:microtubule minus-end binding"/>
    <property type="evidence" value="ECO:0007669"/>
    <property type="project" value="TreeGrafter"/>
</dbReference>
<accession>W4G436</accession>
<dbReference type="RefSeq" id="XP_009836738.1">
    <property type="nucleotide sequence ID" value="XM_009838436.1"/>
</dbReference>
<dbReference type="Pfam" id="PF14735">
    <property type="entry name" value="HAUS4"/>
    <property type="match status" value="1"/>
</dbReference>
<dbReference type="GO" id="GO:0070652">
    <property type="term" value="C:HAUS complex"/>
    <property type="evidence" value="ECO:0007669"/>
    <property type="project" value="InterPro"/>
</dbReference>
<protein>
    <submittedName>
        <fullName evidence="1">Uncharacterized protein</fullName>
    </submittedName>
</protein>
<dbReference type="OrthoDB" id="661220at2759"/>
<dbReference type="PANTHER" id="PTHR16219:SF1">
    <property type="entry name" value="HAUS AUGMIN-LIKE COMPLEX SUBUNIT 4"/>
    <property type="match status" value="1"/>
</dbReference>
<evidence type="ECO:0000313" key="1">
    <source>
        <dbReference type="EMBL" id="ETV73799.1"/>
    </source>
</evidence>
<dbReference type="GO" id="GO:0051225">
    <property type="term" value="P:spindle assembly"/>
    <property type="evidence" value="ECO:0007669"/>
    <property type="project" value="InterPro"/>
</dbReference>